<dbReference type="Gene3D" id="3.30.750.24">
    <property type="entry name" value="STAS domain"/>
    <property type="match status" value="1"/>
</dbReference>
<evidence type="ECO:0000313" key="2">
    <source>
        <dbReference type="EMBL" id="MCV7168448.1"/>
    </source>
</evidence>
<dbReference type="PROSITE" id="PS50801">
    <property type="entry name" value="STAS"/>
    <property type="match status" value="1"/>
</dbReference>
<dbReference type="InterPro" id="IPR002645">
    <property type="entry name" value="STAS_dom"/>
</dbReference>
<reference evidence="2" key="2">
    <citation type="journal article" date="2022" name="BMC Genomics">
        <title>Comparative genome analysis of mycobacteria focusing on tRNA and non-coding RNA.</title>
        <authorList>
            <person name="Behra P.R.K."/>
            <person name="Pettersson B.M.F."/>
            <person name="Ramesh M."/>
            <person name="Das S."/>
            <person name="Dasgupta S."/>
            <person name="Kirsebom L.A."/>
        </authorList>
    </citation>
    <scope>NUCLEOTIDE SEQUENCE</scope>
    <source>
        <strain evidence="2">DSM 44615</strain>
    </source>
</reference>
<reference evidence="2" key="1">
    <citation type="submission" date="2020-07" db="EMBL/GenBank/DDBJ databases">
        <authorList>
            <person name="Pettersson B.M.F."/>
            <person name="Behra P.R.K."/>
            <person name="Ramesh M."/>
            <person name="Das S."/>
            <person name="Dasgupta S."/>
            <person name="Kirsebom L.A."/>
        </authorList>
    </citation>
    <scope>NUCLEOTIDE SEQUENCE</scope>
    <source>
        <strain evidence="2">DSM 44615</strain>
    </source>
</reference>
<dbReference type="Proteomes" id="UP001140293">
    <property type="component" value="Unassembled WGS sequence"/>
</dbReference>
<dbReference type="InterPro" id="IPR036513">
    <property type="entry name" value="STAS_dom_sf"/>
</dbReference>
<dbReference type="SUPFAM" id="SSF52091">
    <property type="entry name" value="SpoIIaa-like"/>
    <property type="match status" value="1"/>
</dbReference>
<evidence type="ECO:0000259" key="1">
    <source>
        <dbReference type="PROSITE" id="PS50801"/>
    </source>
</evidence>
<feature type="domain" description="STAS" evidence="1">
    <location>
        <begin position="17"/>
        <end position="125"/>
    </location>
</feature>
<dbReference type="Pfam" id="PF01740">
    <property type="entry name" value="STAS"/>
    <property type="match status" value="1"/>
</dbReference>
<accession>A0A9X2YIB2</accession>
<dbReference type="RefSeq" id="WP_264010643.1">
    <property type="nucleotide sequence ID" value="NZ_JACKSJ010000010.1"/>
</dbReference>
<protein>
    <submittedName>
        <fullName evidence="2">Anti-sigma factor antagonist</fullName>
    </submittedName>
</protein>
<organism evidence="2 3">
    <name type="scientific">[Mycobacterium] manitobense</name>
    <dbReference type="NCBI Taxonomy" id="190147"/>
    <lineage>
        <taxon>Bacteria</taxon>
        <taxon>Bacillati</taxon>
        <taxon>Actinomycetota</taxon>
        <taxon>Actinomycetes</taxon>
        <taxon>Mycobacteriales</taxon>
        <taxon>Mycobacteriaceae</taxon>
        <taxon>Mycolicibacterium</taxon>
    </lineage>
</organism>
<name>A0A9X2YIB2_9MYCO</name>
<sequence length="128" mass="12772">MDGHISISSTITTLPGIELTEAQLGSAIVINVGGCVDMRTATELTTAIEMACSKKPAGGVIVDLTGVRFLAAAGINSLLAARWGSAAAAFGVVAAGPVTSRPITVLGLNDDLALFSTVDDALMGLTAA</sequence>
<gene>
    <name evidence="2" type="ORF">H7I41_00790</name>
</gene>
<dbReference type="EMBL" id="JACKSJ010000010">
    <property type="protein sequence ID" value="MCV7168448.1"/>
    <property type="molecule type" value="Genomic_DNA"/>
</dbReference>
<dbReference type="AlphaFoldDB" id="A0A9X2YIB2"/>
<evidence type="ECO:0000313" key="3">
    <source>
        <dbReference type="Proteomes" id="UP001140293"/>
    </source>
</evidence>
<comment type="caution">
    <text evidence="2">The sequence shown here is derived from an EMBL/GenBank/DDBJ whole genome shotgun (WGS) entry which is preliminary data.</text>
</comment>
<keyword evidence="3" id="KW-1185">Reference proteome</keyword>
<proteinExistence type="predicted"/>